<accession>A0A919Q387</accession>
<dbReference type="EMBL" id="BONR01000001">
    <property type="protein sequence ID" value="GIG53618.1"/>
    <property type="molecule type" value="Genomic_DNA"/>
</dbReference>
<dbReference type="InterPro" id="IPR032710">
    <property type="entry name" value="NTF2-like_dom_sf"/>
</dbReference>
<dbReference type="Gene3D" id="3.10.450.50">
    <property type="match status" value="1"/>
</dbReference>
<sequence>MDAEAALRGLMTAIDEHRWDDLEGYLHPGFTCVLVHTGERFGRDEWIRFNAEYPGFDRLRVEELVASAEHAACRSHVTSTGPTGGQHFACASFARMSDGLIIDLTEVWTDVQQEAPLGTRPRIDAAPAT</sequence>
<dbReference type="Proteomes" id="UP000652354">
    <property type="component" value="Unassembled WGS sequence"/>
</dbReference>
<protein>
    <recommendedName>
        <fullName evidence="1">SnoaL-like domain-containing protein</fullName>
    </recommendedName>
</protein>
<dbReference type="SUPFAM" id="SSF54427">
    <property type="entry name" value="NTF2-like"/>
    <property type="match status" value="1"/>
</dbReference>
<dbReference type="Pfam" id="PF12680">
    <property type="entry name" value="SnoaL_2"/>
    <property type="match status" value="1"/>
</dbReference>
<dbReference type="RefSeq" id="WP_203653061.1">
    <property type="nucleotide sequence ID" value="NZ_BONR01000001.1"/>
</dbReference>
<feature type="domain" description="SnoaL-like" evidence="1">
    <location>
        <begin position="8"/>
        <end position="102"/>
    </location>
</feature>
<gene>
    <name evidence="2" type="ORF">Dac01nite_03700</name>
</gene>
<evidence type="ECO:0000313" key="3">
    <source>
        <dbReference type="Proteomes" id="UP000652354"/>
    </source>
</evidence>
<keyword evidence="3" id="KW-1185">Reference proteome</keyword>
<dbReference type="InterPro" id="IPR037401">
    <property type="entry name" value="SnoaL-like"/>
</dbReference>
<proteinExistence type="predicted"/>
<reference evidence="2" key="1">
    <citation type="submission" date="2021-01" db="EMBL/GenBank/DDBJ databases">
        <title>Whole genome shotgun sequence of Demequina activiva NBRC 110675.</title>
        <authorList>
            <person name="Komaki H."/>
            <person name="Tamura T."/>
        </authorList>
    </citation>
    <scope>NUCLEOTIDE SEQUENCE</scope>
    <source>
        <strain evidence="2">NBRC 110675</strain>
    </source>
</reference>
<evidence type="ECO:0000313" key="2">
    <source>
        <dbReference type="EMBL" id="GIG53618.1"/>
    </source>
</evidence>
<evidence type="ECO:0000259" key="1">
    <source>
        <dbReference type="Pfam" id="PF12680"/>
    </source>
</evidence>
<organism evidence="2 3">
    <name type="scientific">Demequina activiva</name>
    <dbReference type="NCBI Taxonomy" id="1582364"/>
    <lineage>
        <taxon>Bacteria</taxon>
        <taxon>Bacillati</taxon>
        <taxon>Actinomycetota</taxon>
        <taxon>Actinomycetes</taxon>
        <taxon>Micrococcales</taxon>
        <taxon>Demequinaceae</taxon>
        <taxon>Demequina</taxon>
    </lineage>
</organism>
<name>A0A919Q387_9MICO</name>
<dbReference type="AlphaFoldDB" id="A0A919Q387"/>
<comment type="caution">
    <text evidence="2">The sequence shown here is derived from an EMBL/GenBank/DDBJ whole genome shotgun (WGS) entry which is preliminary data.</text>
</comment>